<dbReference type="InterPro" id="IPR011050">
    <property type="entry name" value="Pectin_lyase_fold/virulence"/>
</dbReference>
<organism evidence="2 3">
    <name type="scientific">Citrus sinensis</name>
    <name type="common">Sweet orange</name>
    <name type="synonym">Citrus aurantium var. sinensis</name>
    <dbReference type="NCBI Taxonomy" id="2711"/>
    <lineage>
        <taxon>Eukaryota</taxon>
        <taxon>Viridiplantae</taxon>
        <taxon>Streptophyta</taxon>
        <taxon>Embryophyta</taxon>
        <taxon>Tracheophyta</taxon>
        <taxon>Spermatophyta</taxon>
        <taxon>Magnoliopsida</taxon>
        <taxon>eudicotyledons</taxon>
        <taxon>Gunneridae</taxon>
        <taxon>Pentapetalae</taxon>
        <taxon>rosids</taxon>
        <taxon>malvids</taxon>
        <taxon>Sapindales</taxon>
        <taxon>Rutaceae</taxon>
        <taxon>Aurantioideae</taxon>
        <taxon>Citrus</taxon>
    </lineage>
</organism>
<dbReference type="AlphaFoldDB" id="A0A067ET07"/>
<dbReference type="EMBL" id="KK784951">
    <property type="protein sequence ID" value="KDO58304.1"/>
    <property type="molecule type" value="Genomic_DNA"/>
</dbReference>
<protein>
    <recommendedName>
        <fullName evidence="1">Rhamnogalacturonase A/B/Epimerase-like pectate lyase domain-containing protein</fullName>
    </recommendedName>
</protein>
<proteinExistence type="predicted"/>
<evidence type="ECO:0000259" key="1">
    <source>
        <dbReference type="Pfam" id="PF12708"/>
    </source>
</evidence>
<reference evidence="2 3" key="1">
    <citation type="submission" date="2014-04" db="EMBL/GenBank/DDBJ databases">
        <authorList>
            <consortium name="International Citrus Genome Consortium"/>
            <person name="Gmitter F."/>
            <person name="Chen C."/>
            <person name="Farmerie W."/>
            <person name="Harkins T."/>
            <person name="Desany B."/>
            <person name="Mohiuddin M."/>
            <person name="Kodira C."/>
            <person name="Borodovsky M."/>
            <person name="Lomsadze A."/>
            <person name="Burns P."/>
            <person name="Jenkins J."/>
            <person name="Prochnik S."/>
            <person name="Shu S."/>
            <person name="Chapman J."/>
            <person name="Pitluck S."/>
            <person name="Schmutz J."/>
            <person name="Rokhsar D."/>
        </authorList>
    </citation>
    <scope>NUCLEOTIDE SEQUENCE</scope>
</reference>
<dbReference type="InterPro" id="IPR012334">
    <property type="entry name" value="Pectin_lyas_fold"/>
</dbReference>
<keyword evidence="3" id="KW-1185">Reference proteome</keyword>
<gene>
    <name evidence="2" type="ORF">CISIN_1g0424171mg</name>
</gene>
<dbReference type="Proteomes" id="UP000027120">
    <property type="component" value="Unassembled WGS sequence"/>
</dbReference>
<sequence length="46" mass="5030">VFNVKDFGAVADGIKDDSKAFETAWREACNWDGIKSAVLVPPGKYL</sequence>
<dbReference type="STRING" id="2711.A0A067ET07"/>
<feature type="non-terminal residue" evidence="2">
    <location>
        <position position="1"/>
    </location>
</feature>
<feature type="non-terminal residue" evidence="2">
    <location>
        <position position="46"/>
    </location>
</feature>
<dbReference type="InterPro" id="IPR024535">
    <property type="entry name" value="RHGA/B-epi-like_pectate_lyase"/>
</dbReference>
<feature type="domain" description="Rhamnogalacturonase A/B/Epimerase-like pectate lyase" evidence="1">
    <location>
        <begin position="2"/>
        <end position="46"/>
    </location>
</feature>
<name>A0A067ET07_CITSI</name>
<evidence type="ECO:0000313" key="3">
    <source>
        <dbReference type="Proteomes" id="UP000027120"/>
    </source>
</evidence>
<accession>A0A067ET07</accession>
<dbReference type="Pfam" id="PF12708">
    <property type="entry name" value="Pect-lyase_RHGA_epim"/>
    <property type="match status" value="1"/>
</dbReference>
<dbReference type="SUPFAM" id="SSF51126">
    <property type="entry name" value="Pectin lyase-like"/>
    <property type="match status" value="1"/>
</dbReference>
<dbReference type="Gene3D" id="2.160.20.10">
    <property type="entry name" value="Single-stranded right-handed beta-helix, Pectin lyase-like"/>
    <property type="match status" value="1"/>
</dbReference>
<evidence type="ECO:0000313" key="2">
    <source>
        <dbReference type="EMBL" id="KDO58304.1"/>
    </source>
</evidence>